<organism evidence="2 3">
    <name type="scientific">Seminavis robusta</name>
    <dbReference type="NCBI Taxonomy" id="568900"/>
    <lineage>
        <taxon>Eukaryota</taxon>
        <taxon>Sar</taxon>
        <taxon>Stramenopiles</taxon>
        <taxon>Ochrophyta</taxon>
        <taxon>Bacillariophyta</taxon>
        <taxon>Bacillariophyceae</taxon>
        <taxon>Bacillariophycidae</taxon>
        <taxon>Naviculales</taxon>
        <taxon>Naviculaceae</taxon>
        <taxon>Seminavis</taxon>
    </lineage>
</organism>
<dbReference type="Gene3D" id="1.20.120.520">
    <property type="entry name" value="nmb1532 protein domain like"/>
    <property type="match status" value="1"/>
</dbReference>
<feature type="chain" id="PRO_5040385219" description="Secreted protein" evidence="1">
    <location>
        <begin position="20"/>
        <end position="307"/>
    </location>
</feature>
<evidence type="ECO:0000313" key="2">
    <source>
        <dbReference type="EMBL" id="CAB9497660.1"/>
    </source>
</evidence>
<dbReference type="AlphaFoldDB" id="A0A9N8DBX6"/>
<comment type="caution">
    <text evidence="2">The sequence shown here is derived from an EMBL/GenBank/DDBJ whole genome shotgun (WGS) entry which is preliminary data.</text>
</comment>
<protein>
    <recommendedName>
        <fullName evidence="4">Secreted protein</fullName>
    </recommendedName>
</protein>
<sequence>MISLRKASAMILCWTLTVAVNGLITASSISWRPVFGLTVARTTPQPTTTVTTVPRGGSSSCQTSSKVQQAEETLDRVLEDAKDQDKKFHVQGWRWHTMSVLRDAERLQALALRTTGDDLSQLQKAADYVVDFNLKALHRVENMFFPWMRQHMQESKTAQPETKQAFNAIVENLEADQKRLAELGKSITQTFSNRPNPSVASAVATQSEELANLARSMLERELDYVIPTVGLCVPENDQQKFNNQVIKFLGVLEARVHLVHMHEVVTESKSDLEEQLWKESIPSLPRSLIPRWKRTLYEPMAGMLELQ</sequence>
<evidence type="ECO:0000256" key="1">
    <source>
        <dbReference type="SAM" id="SignalP"/>
    </source>
</evidence>
<keyword evidence="3" id="KW-1185">Reference proteome</keyword>
<dbReference type="Proteomes" id="UP001153069">
    <property type="component" value="Unassembled WGS sequence"/>
</dbReference>
<feature type="signal peptide" evidence="1">
    <location>
        <begin position="1"/>
        <end position="19"/>
    </location>
</feature>
<accession>A0A9N8DBX6</accession>
<evidence type="ECO:0000313" key="3">
    <source>
        <dbReference type="Proteomes" id="UP001153069"/>
    </source>
</evidence>
<dbReference type="EMBL" id="CAICTM010000023">
    <property type="protein sequence ID" value="CAB9497660.1"/>
    <property type="molecule type" value="Genomic_DNA"/>
</dbReference>
<gene>
    <name evidence="2" type="ORF">SEMRO_23_G016040.1</name>
</gene>
<proteinExistence type="predicted"/>
<evidence type="ECO:0008006" key="4">
    <source>
        <dbReference type="Google" id="ProtNLM"/>
    </source>
</evidence>
<keyword evidence="1" id="KW-0732">Signal</keyword>
<dbReference type="OrthoDB" id="197846at2759"/>
<name>A0A9N8DBX6_9STRA</name>
<reference evidence="2" key="1">
    <citation type="submission" date="2020-06" db="EMBL/GenBank/DDBJ databases">
        <authorList>
            <consortium name="Plant Systems Biology data submission"/>
        </authorList>
    </citation>
    <scope>NUCLEOTIDE SEQUENCE</scope>
    <source>
        <strain evidence="2">D6</strain>
    </source>
</reference>